<feature type="region of interest" description="Disordered" evidence="1">
    <location>
        <begin position="30"/>
        <end position="60"/>
    </location>
</feature>
<keyword evidence="4" id="KW-1185">Reference proteome</keyword>
<gene>
    <name evidence="3" type="ORF">GGR02_002417</name>
</gene>
<proteinExistence type="predicted"/>
<dbReference type="Proteomes" id="UP000559598">
    <property type="component" value="Unassembled WGS sequence"/>
</dbReference>
<dbReference type="RefSeq" id="WP_183185110.1">
    <property type="nucleotide sequence ID" value="NZ_BMNP01000018.1"/>
</dbReference>
<reference evidence="3 4" key="1">
    <citation type="submission" date="2020-08" db="EMBL/GenBank/DDBJ databases">
        <title>Genomic Encyclopedia of Type Strains, Phase IV (KMG-IV): sequencing the most valuable type-strain genomes for metagenomic binning, comparative biology and taxonomic classification.</title>
        <authorList>
            <person name="Goeker M."/>
        </authorList>
    </citation>
    <scope>NUCLEOTIDE SEQUENCE [LARGE SCALE GENOMIC DNA]</scope>
    <source>
        <strain evidence="3 4">DSM 17075</strain>
    </source>
</reference>
<feature type="transmembrane region" description="Helical" evidence="2">
    <location>
        <begin position="12"/>
        <end position="30"/>
    </location>
</feature>
<evidence type="ECO:0000256" key="2">
    <source>
        <dbReference type="SAM" id="Phobius"/>
    </source>
</evidence>
<protein>
    <submittedName>
        <fullName evidence="3">Uncharacterized protein</fullName>
    </submittedName>
</protein>
<keyword evidence="2" id="KW-0812">Transmembrane</keyword>
<accession>A0A840DNU8</accession>
<name>A0A840DNU8_9BACL</name>
<evidence type="ECO:0000256" key="1">
    <source>
        <dbReference type="SAM" id="MobiDB-lite"/>
    </source>
</evidence>
<sequence>MNEKKKKRFYTRWWFWVLAIIVVAGIAGGGEESSQEDKEKGDAKPAATQPKTETEKAKVKQEKTTHEIVKEIIYDQLGKKTNTGEKRIVELQVNDNAGTTDANDKVVVAKLYADENLSTNLTRKGILMDSKKILESLFKQKNISDVTLLWQFALVDKYGKESVDTILKISLDRQTADKINWVNFDYNNFSSVATQYFEHPALRQ</sequence>
<keyword evidence="2" id="KW-1133">Transmembrane helix</keyword>
<dbReference type="EMBL" id="JACIDE010000018">
    <property type="protein sequence ID" value="MBB4074650.1"/>
    <property type="molecule type" value="Genomic_DNA"/>
</dbReference>
<organism evidence="3 4">
    <name type="scientific">Anoxybacteroides voinovskiense</name>
    <dbReference type="NCBI Taxonomy" id="230470"/>
    <lineage>
        <taxon>Bacteria</taxon>
        <taxon>Bacillati</taxon>
        <taxon>Bacillota</taxon>
        <taxon>Bacilli</taxon>
        <taxon>Bacillales</taxon>
        <taxon>Anoxybacillaceae</taxon>
        <taxon>Anoxybacteroides</taxon>
    </lineage>
</organism>
<dbReference type="AlphaFoldDB" id="A0A840DNU8"/>
<evidence type="ECO:0000313" key="3">
    <source>
        <dbReference type="EMBL" id="MBB4074650.1"/>
    </source>
</evidence>
<keyword evidence="2" id="KW-0472">Membrane</keyword>
<evidence type="ECO:0000313" key="4">
    <source>
        <dbReference type="Proteomes" id="UP000559598"/>
    </source>
</evidence>
<comment type="caution">
    <text evidence="3">The sequence shown here is derived from an EMBL/GenBank/DDBJ whole genome shotgun (WGS) entry which is preliminary data.</text>
</comment>